<reference evidence="1" key="1">
    <citation type="submission" date="2020-06" db="EMBL/GenBank/DDBJ databases">
        <authorList>
            <person name="Li T."/>
            <person name="Hu X."/>
            <person name="Zhang T."/>
            <person name="Song X."/>
            <person name="Zhang H."/>
            <person name="Dai N."/>
            <person name="Sheng W."/>
            <person name="Hou X."/>
            <person name="Wei L."/>
        </authorList>
    </citation>
    <scope>NUCLEOTIDE SEQUENCE</scope>
    <source>
        <strain evidence="1">KEN1</strain>
        <tissue evidence="1">Leaf</tissue>
    </source>
</reference>
<accession>A0AAW2TBD1</accession>
<organism evidence="1">
    <name type="scientific">Sesamum latifolium</name>
    <dbReference type="NCBI Taxonomy" id="2727402"/>
    <lineage>
        <taxon>Eukaryota</taxon>
        <taxon>Viridiplantae</taxon>
        <taxon>Streptophyta</taxon>
        <taxon>Embryophyta</taxon>
        <taxon>Tracheophyta</taxon>
        <taxon>Spermatophyta</taxon>
        <taxon>Magnoliopsida</taxon>
        <taxon>eudicotyledons</taxon>
        <taxon>Gunneridae</taxon>
        <taxon>Pentapetalae</taxon>
        <taxon>asterids</taxon>
        <taxon>lamiids</taxon>
        <taxon>Lamiales</taxon>
        <taxon>Pedaliaceae</taxon>
        <taxon>Sesamum</taxon>
    </lineage>
</organism>
<evidence type="ECO:0000313" key="1">
    <source>
        <dbReference type="EMBL" id="KAL0401715.1"/>
    </source>
</evidence>
<comment type="caution">
    <text evidence="1">The sequence shown here is derived from an EMBL/GenBank/DDBJ whole genome shotgun (WGS) entry which is preliminary data.</text>
</comment>
<dbReference type="AlphaFoldDB" id="A0AAW2TBD1"/>
<dbReference type="EMBL" id="JACGWN010000015">
    <property type="protein sequence ID" value="KAL0401715.1"/>
    <property type="molecule type" value="Genomic_DNA"/>
</dbReference>
<proteinExistence type="predicted"/>
<gene>
    <name evidence="1" type="ORF">Slati_4201400</name>
</gene>
<sequence>MEPDESPSYTKEYFQTLKDQRWSFYMDILREGDQYLQIPNDGSSENQEYFHIVERQRKNFIFEVLDWTMTTIRWEPEPLTKEEQEEWWRVHQIRKMLPGNTVKGLQEIQIHGSWPVRKTNWVNTLSYTALKIMGTDWKELELDTSKISQDLREIQKMVQNYGHRLIYMPMKIETLNQKMDKILKILLDLHKGLTDLKTEVVDIKRNQRDNPEASKSRQERSGTPLELCTFYTRRERRWRFQSQTP</sequence>
<protein>
    <submittedName>
        <fullName evidence="1">Uncharacterized protein</fullName>
    </submittedName>
</protein>
<reference evidence="1" key="2">
    <citation type="journal article" date="2024" name="Plant">
        <title>Genomic evolution and insights into agronomic trait innovations of Sesamum species.</title>
        <authorList>
            <person name="Miao H."/>
            <person name="Wang L."/>
            <person name="Qu L."/>
            <person name="Liu H."/>
            <person name="Sun Y."/>
            <person name="Le M."/>
            <person name="Wang Q."/>
            <person name="Wei S."/>
            <person name="Zheng Y."/>
            <person name="Lin W."/>
            <person name="Duan Y."/>
            <person name="Cao H."/>
            <person name="Xiong S."/>
            <person name="Wang X."/>
            <person name="Wei L."/>
            <person name="Li C."/>
            <person name="Ma Q."/>
            <person name="Ju M."/>
            <person name="Zhao R."/>
            <person name="Li G."/>
            <person name="Mu C."/>
            <person name="Tian Q."/>
            <person name="Mei H."/>
            <person name="Zhang T."/>
            <person name="Gao T."/>
            <person name="Zhang H."/>
        </authorList>
    </citation>
    <scope>NUCLEOTIDE SEQUENCE</scope>
    <source>
        <strain evidence="1">KEN1</strain>
    </source>
</reference>
<name>A0AAW2TBD1_9LAMI</name>